<feature type="domain" description="Opine dehydrogenase" evidence="1">
    <location>
        <begin position="181"/>
        <end position="324"/>
    </location>
</feature>
<dbReference type="SUPFAM" id="SSF51735">
    <property type="entry name" value="NAD(P)-binding Rossmann-fold domains"/>
    <property type="match status" value="1"/>
</dbReference>
<evidence type="ECO:0000259" key="2">
    <source>
        <dbReference type="Pfam" id="PF02558"/>
    </source>
</evidence>
<proteinExistence type="predicted"/>
<dbReference type="EMBL" id="FMYF01000003">
    <property type="protein sequence ID" value="SDB81996.1"/>
    <property type="molecule type" value="Genomic_DNA"/>
</dbReference>
<dbReference type="Gene3D" id="3.40.50.720">
    <property type="entry name" value="NAD(P)-binding Rossmann-like Domain"/>
    <property type="match status" value="1"/>
</dbReference>
<dbReference type="Pfam" id="PF02558">
    <property type="entry name" value="ApbA"/>
    <property type="match status" value="1"/>
</dbReference>
<sequence length="358" mass="38380">MKIAVLGGGHGSYAALADLTEQGHEVRLWRRDQEAAEQLRHEPVVTLCDERGERAVPVLPPATDVGEALRGADLVLVPAPAIAQADLAEAMAPHLADGQVVFLPPGTFGSYAMSEIVRRSGNTARVLWAETGTLPWLARKHGPATVNITMRAVHLPTGVYPADRSAEALEVIARAFPSVQPCGDALSGALMNAGPIIHPPLILMNAGPLEHFDAWDIHNEGTQPSIRAVTNALDLERIRVREALGYGAPHFPLRDHYENDRWMYGDAHQALVDSGDWREKIDLHSHRYMLEDTAMGLAFLGSVATWTGVDAPITHGLLGIAGAILGRDLSAGDRTLGALGLAGLDQEQLGELLAEGPR</sequence>
<organism evidence="3 4">
    <name type="scientific">Raineyella antarctica</name>
    <dbReference type="NCBI Taxonomy" id="1577474"/>
    <lineage>
        <taxon>Bacteria</taxon>
        <taxon>Bacillati</taxon>
        <taxon>Actinomycetota</taxon>
        <taxon>Actinomycetes</taxon>
        <taxon>Propionibacteriales</taxon>
        <taxon>Propionibacteriaceae</taxon>
        <taxon>Raineyella</taxon>
    </lineage>
</organism>
<evidence type="ECO:0000259" key="1">
    <source>
        <dbReference type="Pfam" id="PF02317"/>
    </source>
</evidence>
<evidence type="ECO:0000313" key="3">
    <source>
        <dbReference type="EMBL" id="SDB81996.1"/>
    </source>
</evidence>
<dbReference type="SUPFAM" id="SSF48179">
    <property type="entry name" value="6-phosphogluconate dehydrogenase C-terminal domain-like"/>
    <property type="match status" value="1"/>
</dbReference>
<keyword evidence="4" id="KW-1185">Reference proteome</keyword>
<dbReference type="InterPro" id="IPR036291">
    <property type="entry name" value="NAD(P)-bd_dom_sf"/>
</dbReference>
<dbReference type="InterPro" id="IPR013328">
    <property type="entry name" value="6PGD_dom2"/>
</dbReference>
<dbReference type="GO" id="GO:0016491">
    <property type="term" value="F:oxidoreductase activity"/>
    <property type="evidence" value="ECO:0007669"/>
    <property type="project" value="InterPro"/>
</dbReference>
<dbReference type="Proteomes" id="UP000199086">
    <property type="component" value="Unassembled WGS sequence"/>
</dbReference>
<dbReference type="OrthoDB" id="1073746at2"/>
<name>A0A1G6GLE9_9ACTN</name>
<dbReference type="PANTHER" id="PTHR38015">
    <property type="entry name" value="BLR6086 PROTEIN"/>
    <property type="match status" value="1"/>
</dbReference>
<protein>
    <submittedName>
        <fullName evidence="3">Opine dehydrogenase</fullName>
    </submittedName>
</protein>
<dbReference type="InterPro" id="IPR003421">
    <property type="entry name" value="Opine_DH"/>
</dbReference>
<dbReference type="Gene3D" id="1.10.1040.10">
    <property type="entry name" value="N-(1-d-carboxylethyl)-l-norvaline Dehydrogenase, domain 2"/>
    <property type="match status" value="1"/>
</dbReference>
<evidence type="ECO:0000313" key="4">
    <source>
        <dbReference type="Proteomes" id="UP000199086"/>
    </source>
</evidence>
<dbReference type="STRING" id="1577474.GA0111570_103379"/>
<accession>A0A1G6GLE9</accession>
<dbReference type="AlphaFoldDB" id="A0A1G6GLE9"/>
<dbReference type="PANTHER" id="PTHR38015:SF1">
    <property type="entry name" value="OPINE DEHYDROGENASE DOMAIN-CONTAINING PROTEIN"/>
    <property type="match status" value="1"/>
</dbReference>
<feature type="domain" description="Ketopantoate reductase N-terminal" evidence="2">
    <location>
        <begin position="3"/>
        <end position="127"/>
    </location>
</feature>
<dbReference type="Pfam" id="PF02317">
    <property type="entry name" value="Octopine_DH"/>
    <property type="match status" value="1"/>
</dbReference>
<reference evidence="3 4" key="1">
    <citation type="submission" date="2016-06" db="EMBL/GenBank/DDBJ databases">
        <authorList>
            <person name="Olsen C.W."/>
            <person name="Carey S."/>
            <person name="Hinshaw L."/>
            <person name="Karasin A.I."/>
        </authorList>
    </citation>
    <scope>NUCLEOTIDE SEQUENCE [LARGE SCALE GENOMIC DNA]</scope>
    <source>
        <strain evidence="3 4">LZ-22</strain>
    </source>
</reference>
<dbReference type="RefSeq" id="WP_092608164.1">
    <property type="nucleotide sequence ID" value="NZ_FMYF01000003.1"/>
</dbReference>
<dbReference type="InterPro" id="IPR013332">
    <property type="entry name" value="KPR_N"/>
</dbReference>
<dbReference type="InterPro" id="IPR051729">
    <property type="entry name" value="Opine/Lysopine_DH"/>
</dbReference>
<dbReference type="InterPro" id="IPR008927">
    <property type="entry name" value="6-PGluconate_DH-like_C_sf"/>
</dbReference>
<gene>
    <name evidence="3" type="ORF">GA0111570_103379</name>
</gene>